<dbReference type="InterPro" id="IPR001867">
    <property type="entry name" value="OmpR/PhoB-type_DNA-bd"/>
</dbReference>
<dbReference type="PANTHER" id="PTHR48111">
    <property type="entry name" value="REGULATOR OF RPOS"/>
    <property type="match status" value="1"/>
</dbReference>
<protein>
    <recommendedName>
        <fullName evidence="1">Stage 0 sporulation protein A homolog</fullName>
    </recommendedName>
</protein>
<evidence type="ECO:0000256" key="1">
    <source>
        <dbReference type="ARBA" id="ARBA00018672"/>
    </source>
</evidence>
<dbReference type="GO" id="GO:0032993">
    <property type="term" value="C:protein-DNA complex"/>
    <property type="evidence" value="ECO:0007669"/>
    <property type="project" value="TreeGrafter"/>
</dbReference>
<keyword evidence="3" id="KW-0902">Two-component regulatory system</keyword>
<dbReference type="PROSITE" id="PS50110">
    <property type="entry name" value="RESPONSE_REGULATORY"/>
    <property type="match status" value="1"/>
</dbReference>
<dbReference type="InterPro" id="IPR036388">
    <property type="entry name" value="WH-like_DNA-bd_sf"/>
</dbReference>
<gene>
    <name evidence="12" type="ORF">SAMN02745215_02303</name>
</gene>
<evidence type="ECO:0000256" key="3">
    <source>
        <dbReference type="ARBA" id="ARBA00023012"/>
    </source>
</evidence>
<dbReference type="Gene3D" id="1.10.10.10">
    <property type="entry name" value="Winged helix-like DNA-binding domain superfamily/Winged helix DNA-binding domain"/>
    <property type="match status" value="1"/>
</dbReference>
<name>A0A1M7TP70_9FIRM</name>
<keyword evidence="2 8" id="KW-0597">Phosphoprotein</keyword>
<evidence type="ECO:0000259" key="10">
    <source>
        <dbReference type="PROSITE" id="PS50110"/>
    </source>
</evidence>
<comment type="function">
    <text evidence="7">May play the central regulatory role in sporulation. It may be an element of the effector pathway responsible for the activation of sporulation genes in response to nutritional stress. Spo0A may act in concert with spo0H (a sigma factor) to control the expression of some genes that are critical to the sporulation process.</text>
</comment>
<dbReference type="EMBL" id="FRDN01000007">
    <property type="protein sequence ID" value="SHN72423.1"/>
    <property type="molecule type" value="Genomic_DNA"/>
</dbReference>
<dbReference type="STRING" id="1121395.SAMN02745215_02303"/>
<keyword evidence="5 9" id="KW-0238">DNA-binding</keyword>
<dbReference type="SMART" id="SM00448">
    <property type="entry name" value="REC"/>
    <property type="match status" value="1"/>
</dbReference>
<dbReference type="InterPro" id="IPR001789">
    <property type="entry name" value="Sig_transdc_resp-reg_receiver"/>
</dbReference>
<evidence type="ECO:0000256" key="4">
    <source>
        <dbReference type="ARBA" id="ARBA00023015"/>
    </source>
</evidence>
<evidence type="ECO:0000256" key="7">
    <source>
        <dbReference type="ARBA" id="ARBA00024867"/>
    </source>
</evidence>
<dbReference type="GO" id="GO:0000976">
    <property type="term" value="F:transcription cis-regulatory region binding"/>
    <property type="evidence" value="ECO:0007669"/>
    <property type="project" value="TreeGrafter"/>
</dbReference>
<dbReference type="Pfam" id="PF00486">
    <property type="entry name" value="Trans_reg_C"/>
    <property type="match status" value="1"/>
</dbReference>
<evidence type="ECO:0000313" key="13">
    <source>
        <dbReference type="Proteomes" id="UP000184010"/>
    </source>
</evidence>
<dbReference type="AlphaFoldDB" id="A0A1M7TP70"/>
<proteinExistence type="predicted"/>
<evidence type="ECO:0000256" key="6">
    <source>
        <dbReference type="ARBA" id="ARBA00023163"/>
    </source>
</evidence>
<dbReference type="Gene3D" id="3.40.50.2300">
    <property type="match status" value="1"/>
</dbReference>
<sequence>MVKILLAEDEKSLSSAIAKGLRKLGYAVDQIYDGEDALAYLEINEYDLLILDLNMPKVDGLTVLNTLRKADSELKVLILSARSEIEDKVRGLDSGANDYLAKPFDFEELTARIRNLLRWSFTYKESHLTCGGLELDIPGKAVAVGGVPVNLTNKEYSILEYLMFHMGKVVGAEEIIEHVWDSEADLFSNSFKYHMHSLKKKLSENGGDCIKNIRGQGYVIREEKADA</sequence>
<dbReference type="Pfam" id="PF00072">
    <property type="entry name" value="Response_reg"/>
    <property type="match status" value="1"/>
</dbReference>
<keyword evidence="4" id="KW-0805">Transcription regulation</keyword>
<dbReference type="GO" id="GO:0000156">
    <property type="term" value="F:phosphorelay response regulator activity"/>
    <property type="evidence" value="ECO:0007669"/>
    <property type="project" value="TreeGrafter"/>
</dbReference>
<reference evidence="13" key="1">
    <citation type="submission" date="2016-12" db="EMBL/GenBank/DDBJ databases">
        <authorList>
            <person name="Varghese N."/>
            <person name="Submissions S."/>
        </authorList>
    </citation>
    <scope>NUCLEOTIDE SEQUENCE [LARGE SCALE GENOMIC DNA]</scope>
    <source>
        <strain evidence="13">DSM 11544</strain>
    </source>
</reference>
<evidence type="ECO:0000256" key="8">
    <source>
        <dbReference type="PROSITE-ProRule" id="PRU00169"/>
    </source>
</evidence>
<feature type="modified residue" description="4-aspartylphosphate" evidence="8">
    <location>
        <position position="52"/>
    </location>
</feature>
<evidence type="ECO:0000256" key="2">
    <source>
        <dbReference type="ARBA" id="ARBA00022553"/>
    </source>
</evidence>
<evidence type="ECO:0000259" key="11">
    <source>
        <dbReference type="PROSITE" id="PS51755"/>
    </source>
</evidence>
<keyword evidence="13" id="KW-1185">Reference proteome</keyword>
<dbReference type="SMART" id="SM00862">
    <property type="entry name" value="Trans_reg_C"/>
    <property type="match status" value="1"/>
</dbReference>
<feature type="DNA-binding region" description="OmpR/PhoB-type" evidence="9">
    <location>
        <begin position="125"/>
        <end position="222"/>
    </location>
</feature>
<dbReference type="PANTHER" id="PTHR48111:SF1">
    <property type="entry name" value="TWO-COMPONENT RESPONSE REGULATOR ORR33"/>
    <property type="match status" value="1"/>
</dbReference>
<accession>A0A1M7TP70</accession>
<dbReference type="GO" id="GO:0005829">
    <property type="term" value="C:cytosol"/>
    <property type="evidence" value="ECO:0007669"/>
    <property type="project" value="TreeGrafter"/>
</dbReference>
<feature type="domain" description="OmpR/PhoB-type" evidence="11">
    <location>
        <begin position="125"/>
        <end position="222"/>
    </location>
</feature>
<evidence type="ECO:0000313" key="12">
    <source>
        <dbReference type="EMBL" id="SHN72423.1"/>
    </source>
</evidence>
<keyword evidence="6" id="KW-0804">Transcription</keyword>
<dbReference type="InterPro" id="IPR011006">
    <property type="entry name" value="CheY-like_superfamily"/>
</dbReference>
<feature type="domain" description="Response regulatory" evidence="10">
    <location>
        <begin position="3"/>
        <end position="117"/>
    </location>
</feature>
<evidence type="ECO:0000256" key="9">
    <source>
        <dbReference type="PROSITE-ProRule" id="PRU01091"/>
    </source>
</evidence>
<organism evidence="12 13">
    <name type="scientific">Desulfitobacterium chlororespirans DSM 11544</name>
    <dbReference type="NCBI Taxonomy" id="1121395"/>
    <lineage>
        <taxon>Bacteria</taxon>
        <taxon>Bacillati</taxon>
        <taxon>Bacillota</taxon>
        <taxon>Clostridia</taxon>
        <taxon>Eubacteriales</taxon>
        <taxon>Desulfitobacteriaceae</taxon>
        <taxon>Desulfitobacterium</taxon>
    </lineage>
</organism>
<dbReference type="PROSITE" id="PS51755">
    <property type="entry name" value="OMPR_PHOB"/>
    <property type="match status" value="1"/>
</dbReference>
<evidence type="ECO:0000256" key="5">
    <source>
        <dbReference type="ARBA" id="ARBA00023125"/>
    </source>
</evidence>
<dbReference type="GO" id="GO:0006355">
    <property type="term" value="P:regulation of DNA-templated transcription"/>
    <property type="evidence" value="ECO:0007669"/>
    <property type="project" value="InterPro"/>
</dbReference>
<dbReference type="InterPro" id="IPR039420">
    <property type="entry name" value="WalR-like"/>
</dbReference>
<dbReference type="Proteomes" id="UP000184010">
    <property type="component" value="Unassembled WGS sequence"/>
</dbReference>
<dbReference type="SUPFAM" id="SSF52172">
    <property type="entry name" value="CheY-like"/>
    <property type="match status" value="1"/>
</dbReference>
<dbReference type="CDD" id="cd00383">
    <property type="entry name" value="trans_reg_C"/>
    <property type="match status" value="1"/>
</dbReference>